<evidence type="ECO:0000313" key="1">
    <source>
        <dbReference type="EMBL" id="CAG8662620.1"/>
    </source>
</evidence>
<comment type="caution">
    <text evidence="1">The sequence shown here is derived from an EMBL/GenBank/DDBJ whole genome shotgun (WGS) entry which is preliminary data.</text>
</comment>
<evidence type="ECO:0000313" key="2">
    <source>
        <dbReference type="Proteomes" id="UP000789405"/>
    </source>
</evidence>
<dbReference type="EMBL" id="CAJVPY010006431">
    <property type="protein sequence ID" value="CAG8662620.1"/>
    <property type="molecule type" value="Genomic_DNA"/>
</dbReference>
<proteinExistence type="predicted"/>
<gene>
    <name evidence="1" type="ORF">DERYTH_LOCUS10796</name>
</gene>
<dbReference type="AlphaFoldDB" id="A0A9N9H7H5"/>
<reference evidence="1" key="1">
    <citation type="submission" date="2021-06" db="EMBL/GenBank/DDBJ databases">
        <authorList>
            <person name="Kallberg Y."/>
            <person name="Tangrot J."/>
            <person name="Rosling A."/>
        </authorList>
    </citation>
    <scope>NUCLEOTIDE SEQUENCE</scope>
    <source>
        <strain evidence="1">MA453B</strain>
    </source>
</reference>
<protein>
    <submittedName>
        <fullName evidence="1">6922_t:CDS:1</fullName>
    </submittedName>
</protein>
<accession>A0A9N9H7H5</accession>
<sequence>MSRRTEDITRPTIANIYMCVSNLAEVTSELSTDTQELTTKLLEFQMNQEKANTDTELNYKLSQIADTIGEKITENVEVIASDMTRFVDEVVNKAFNKVMSEINKTKGETWTASAIRKICIVYVTYLRQQHLLLDSNPSKLQENVIALRCSQCYRRALELTFSHPFKDVLKILQIDCTSPEISEDEAKASSKKHGRKKLYVPEMAFRSEEAIRIIEQIDHAIRVDESGEKSSGRVQPDKCIHINQENKRYSSLANKTPKFKINKLPSWAYIEI</sequence>
<dbReference type="OrthoDB" id="2465376at2759"/>
<keyword evidence="2" id="KW-1185">Reference proteome</keyword>
<dbReference type="Proteomes" id="UP000789405">
    <property type="component" value="Unassembled WGS sequence"/>
</dbReference>
<organism evidence="1 2">
    <name type="scientific">Dentiscutata erythropus</name>
    <dbReference type="NCBI Taxonomy" id="1348616"/>
    <lineage>
        <taxon>Eukaryota</taxon>
        <taxon>Fungi</taxon>
        <taxon>Fungi incertae sedis</taxon>
        <taxon>Mucoromycota</taxon>
        <taxon>Glomeromycotina</taxon>
        <taxon>Glomeromycetes</taxon>
        <taxon>Diversisporales</taxon>
        <taxon>Gigasporaceae</taxon>
        <taxon>Dentiscutata</taxon>
    </lineage>
</organism>
<name>A0A9N9H7H5_9GLOM</name>